<sequence>MKFIQTSVYATIITAMLSTTSFADCSYELFSISSAKNTKIIDFVEQLSDECGFSIIVTDPHAEKFLKTKLNKTNLKNLTIDEVLDIILTQHNLSYTLDNNLLKISYLTTKVFNIDYILSQRKSTGSTDVTLSSSSNAQQQGGGVGGGGGRSANSQRGAGGNSGTGGGNSTSDTGVKIESSDEVKFWEQLDTEFQSILNRPNDIYKATPPIINKNAGLITVTATDKQLKRFESYLKKLQDKVKLQVLIDVQLLSVTMSKGKTTGIDWKQLYALQNVKLSASTANYNNIGTTIPANGIITDTAATGAGASQLFTMSAGGQLTEVIKFLKTQGDVTSISNPKVLTLNNQPALITAGTEYFYKILSSTNQQGTGGGVAATTQTDLVNSVFAGVLLTITPEISDDKTITLRINPSLSETTTDISQTPNTGRDMPPDLNRRQLSSVVTVKDGNRIILGGLINSKNTNNSNQVPILGSIPFLGNLFKHEEMVKTVEELVIIIEPHIIHKEKDSISLSDLGYEGLSDELLTLEMASKKKKEIKLNQTDDREEGK</sequence>
<dbReference type="Pfam" id="PF07655">
    <property type="entry name" value="Secretin_N_2"/>
    <property type="match status" value="1"/>
</dbReference>
<dbReference type="Proteomes" id="UP000593719">
    <property type="component" value="Chromosome"/>
</dbReference>
<feature type="region of interest" description="Disordered" evidence="1">
    <location>
        <begin position="126"/>
        <end position="175"/>
    </location>
</feature>
<dbReference type="InterPro" id="IPR004846">
    <property type="entry name" value="T2SS/T3SS_dom"/>
</dbReference>
<keyword evidence="6" id="KW-1185">Reference proteome</keyword>
<feature type="compositionally biased region" description="Polar residues" evidence="1">
    <location>
        <begin position="413"/>
        <end position="424"/>
    </location>
</feature>
<gene>
    <name evidence="5" type="primary">mshL</name>
    <name evidence="5" type="ORF">FJR45_08190</name>
</gene>
<dbReference type="PANTHER" id="PTHR30332:SF17">
    <property type="entry name" value="TYPE IV PILIATION SYSTEM PROTEIN DR_0774-RELATED"/>
    <property type="match status" value="1"/>
</dbReference>
<dbReference type="GO" id="GO:0009306">
    <property type="term" value="P:protein secretion"/>
    <property type="evidence" value="ECO:0007669"/>
    <property type="project" value="InterPro"/>
</dbReference>
<dbReference type="InterPro" id="IPR011514">
    <property type="entry name" value="Secretin_N_2"/>
</dbReference>
<dbReference type="Pfam" id="PF00263">
    <property type="entry name" value="Secretin"/>
    <property type="match status" value="1"/>
</dbReference>
<feature type="region of interest" description="Disordered" evidence="1">
    <location>
        <begin position="413"/>
        <end position="432"/>
    </location>
</feature>
<keyword evidence="2" id="KW-0732">Signal</keyword>
<feature type="compositionally biased region" description="Gly residues" evidence="1">
    <location>
        <begin position="140"/>
        <end position="150"/>
    </location>
</feature>
<accession>A0A7M1B5C1</accession>
<feature type="signal peptide" evidence="2">
    <location>
        <begin position="1"/>
        <end position="23"/>
    </location>
</feature>
<dbReference type="NCBIfam" id="TIGR02519">
    <property type="entry name" value="pilus_MshL"/>
    <property type="match status" value="1"/>
</dbReference>
<dbReference type="KEGG" id="ssei:FJR45_08190"/>
<dbReference type="RefSeq" id="WP_193150113.1">
    <property type="nucleotide sequence ID" value="NZ_CP041235.1"/>
</dbReference>
<dbReference type="GO" id="GO:0015627">
    <property type="term" value="C:type II protein secretion system complex"/>
    <property type="evidence" value="ECO:0007669"/>
    <property type="project" value="TreeGrafter"/>
</dbReference>
<protein>
    <submittedName>
        <fullName evidence="5">Pilus (MSHA type) biogenesis protein MshL</fullName>
    </submittedName>
</protein>
<dbReference type="InterPro" id="IPR050810">
    <property type="entry name" value="Bact_Secretion_Sys_Channel"/>
</dbReference>
<evidence type="ECO:0000259" key="4">
    <source>
        <dbReference type="Pfam" id="PF07655"/>
    </source>
</evidence>
<dbReference type="PANTHER" id="PTHR30332">
    <property type="entry name" value="PROBABLE GENERAL SECRETION PATHWAY PROTEIN D"/>
    <property type="match status" value="1"/>
</dbReference>
<dbReference type="PRINTS" id="PR00811">
    <property type="entry name" value="BCTERIALGSPD"/>
</dbReference>
<proteinExistence type="predicted"/>
<evidence type="ECO:0000313" key="6">
    <source>
        <dbReference type="Proteomes" id="UP000593719"/>
    </source>
</evidence>
<feature type="domain" description="Secretin N-terminal" evidence="4">
    <location>
        <begin position="109"/>
        <end position="202"/>
    </location>
</feature>
<evidence type="ECO:0000256" key="1">
    <source>
        <dbReference type="SAM" id="MobiDB-lite"/>
    </source>
</evidence>
<evidence type="ECO:0000256" key="2">
    <source>
        <dbReference type="SAM" id="SignalP"/>
    </source>
</evidence>
<feature type="domain" description="Type II/III secretion system secretin-like" evidence="3">
    <location>
        <begin position="326"/>
        <end position="500"/>
    </location>
</feature>
<dbReference type="InterPro" id="IPR001775">
    <property type="entry name" value="GspD/PilQ"/>
</dbReference>
<feature type="compositionally biased region" description="Gly residues" evidence="1">
    <location>
        <begin position="157"/>
        <end position="168"/>
    </location>
</feature>
<evidence type="ECO:0000259" key="3">
    <source>
        <dbReference type="Pfam" id="PF00263"/>
    </source>
</evidence>
<feature type="chain" id="PRO_5032682906" evidence="2">
    <location>
        <begin position="24"/>
        <end position="546"/>
    </location>
</feature>
<organism evidence="5 6">
    <name type="scientific">Sulfurimonas sediminis</name>
    <dbReference type="NCBI Taxonomy" id="2590020"/>
    <lineage>
        <taxon>Bacteria</taxon>
        <taxon>Pseudomonadati</taxon>
        <taxon>Campylobacterota</taxon>
        <taxon>Epsilonproteobacteria</taxon>
        <taxon>Campylobacterales</taxon>
        <taxon>Sulfurimonadaceae</taxon>
        <taxon>Sulfurimonas</taxon>
    </lineage>
</organism>
<dbReference type="GO" id="GO:0009297">
    <property type="term" value="P:pilus assembly"/>
    <property type="evidence" value="ECO:0007669"/>
    <property type="project" value="InterPro"/>
</dbReference>
<reference evidence="5 6" key="1">
    <citation type="submission" date="2019-06" db="EMBL/GenBank/DDBJ databases">
        <title>Sulfurimonas gotlandica sp. nov., a chemoautotrophic and psychrotolerant epsilonproteobacterium isolated from a pelagic redoxcline, and an emended description of the genus Sulfurimonas.</title>
        <authorList>
            <person name="Wang S."/>
            <person name="Jiang L."/>
            <person name="Shao Z."/>
        </authorList>
    </citation>
    <scope>NUCLEOTIDE SEQUENCE [LARGE SCALE GENOMIC DNA]</scope>
    <source>
        <strain evidence="5 6">S2-6</strain>
    </source>
</reference>
<evidence type="ECO:0000313" key="5">
    <source>
        <dbReference type="EMBL" id="QOP43928.1"/>
    </source>
</evidence>
<dbReference type="GO" id="GO:0019867">
    <property type="term" value="C:outer membrane"/>
    <property type="evidence" value="ECO:0007669"/>
    <property type="project" value="InterPro"/>
</dbReference>
<name>A0A7M1B5C1_9BACT</name>
<dbReference type="EMBL" id="CP041235">
    <property type="protein sequence ID" value="QOP43928.1"/>
    <property type="molecule type" value="Genomic_DNA"/>
</dbReference>
<dbReference type="InterPro" id="IPR013358">
    <property type="entry name" value="Pilus_biogenesis_MshL"/>
</dbReference>
<dbReference type="AlphaFoldDB" id="A0A7M1B5C1"/>